<dbReference type="EMBL" id="BROD01000001">
    <property type="protein sequence ID" value="GKX66477.1"/>
    <property type="molecule type" value="Genomic_DNA"/>
</dbReference>
<sequence>MLTEFKSEIIKNNFNVYGIVVIKDGIKVAEHHFMPEERRQLYSVTKSFTSTAVGLAISEGYFSINDNVLKFFQDEIPKNISPEHLKNLEKVTVERLLTMSIQDYPFVRLTCDNWLKHILSVPVPNIDEKVFQYSNWSSYLAGAIVEKTTKMNLIQYLQLRLFEPLGIENVECEYSPEGHFYGATGMKLTINELSRFGQVYLQEGYYNGKQLLPKEWVASATKKQIETREGGYGYYFWRYKENCYRASGMRGQMCIVIPDKNAVIAVMSDLENDSEEVRQCIWDTIYTKL</sequence>
<reference evidence="1" key="1">
    <citation type="journal article" date="2025" name="Int. J. Syst. Evol. Microbiol.">
        <title>Inconstantimicrobium mannanitabidum sp. nov., a novel member of the family Clostridiaceae isolated from anoxic soil under the treatment of reductive soil disinfestation.</title>
        <authorList>
            <person name="Ueki A."/>
            <person name="Tonouchi A."/>
            <person name="Honma S."/>
            <person name="Kaku N."/>
            <person name="Ueki K."/>
        </authorList>
    </citation>
    <scope>NUCLEOTIDE SEQUENCE</scope>
    <source>
        <strain evidence="1">TW13</strain>
    </source>
</reference>
<accession>A0ACB5RBF2</accession>
<protein>
    <submittedName>
        <fullName evidence="1">Penicillin-binding protein</fullName>
    </submittedName>
</protein>
<proteinExistence type="predicted"/>
<gene>
    <name evidence="1" type="ORF">rsdtw13_17350</name>
</gene>
<evidence type="ECO:0000313" key="2">
    <source>
        <dbReference type="Proteomes" id="UP001058074"/>
    </source>
</evidence>
<name>A0ACB5RBF2_9CLOT</name>
<dbReference type="Proteomes" id="UP001058074">
    <property type="component" value="Unassembled WGS sequence"/>
</dbReference>
<organism evidence="1 2">
    <name type="scientific">Inconstantimicrobium mannanitabidum</name>
    <dbReference type="NCBI Taxonomy" id="1604901"/>
    <lineage>
        <taxon>Bacteria</taxon>
        <taxon>Bacillati</taxon>
        <taxon>Bacillota</taxon>
        <taxon>Clostridia</taxon>
        <taxon>Eubacteriales</taxon>
        <taxon>Clostridiaceae</taxon>
        <taxon>Inconstantimicrobium</taxon>
    </lineage>
</organism>
<evidence type="ECO:0000313" key="1">
    <source>
        <dbReference type="EMBL" id="GKX66477.1"/>
    </source>
</evidence>
<comment type="caution">
    <text evidence="1">The sequence shown here is derived from an EMBL/GenBank/DDBJ whole genome shotgun (WGS) entry which is preliminary data.</text>
</comment>
<keyword evidence="2" id="KW-1185">Reference proteome</keyword>